<evidence type="ECO:0000259" key="3">
    <source>
        <dbReference type="Pfam" id="PF13960"/>
    </source>
</evidence>
<dbReference type="InterPro" id="IPR025312">
    <property type="entry name" value="DUF4216"/>
</dbReference>
<organism evidence="4 5">
    <name type="scientific">Raphanus sativus</name>
    <name type="common">Radish</name>
    <name type="synonym">Raphanus raphanistrum var. sativus</name>
    <dbReference type="NCBI Taxonomy" id="3726"/>
    <lineage>
        <taxon>Eukaryota</taxon>
        <taxon>Viridiplantae</taxon>
        <taxon>Streptophyta</taxon>
        <taxon>Embryophyta</taxon>
        <taxon>Tracheophyta</taxon>
        <taxon>Spermatophyta</taxon>
        <taxon>Magnoliopsida</taxon>
        <taxon>eudicotyledons</taxon>
        <taxon>Gunneridae</taxon>
        <taxon>Pentapetalae</taxon>
        <taxon>rosids</taxon>
        <taxon>malvids</taxon>
        <taxon>Brassicales</taxon>
        <taxon>Brassicaceae</taxon>
        <taxon>Brassiceae</taxon>
        <taxon>Raphanus</taxon>
    </lineage>
</organism>
<protein>
    <submittedName>
        <fullName evidence="5">Uncharacterized protein LOC130508499</fullName>
    </submittedName>
</protein>
<accession>A0A9W3D837</accession>
<dbReference type="InterPro" id="IPR004252">
    <property type="entry name" value="Probable_transposase_24"/>
</dbReference>
<keyword evidence="4" id="KW-1185">Reference proteome</keyword>
<dbReference type="GeneID" id="130508499"/>
<dbReference type="InterPro" id="IPR025452">
    <property type="entry name" value="DUF4218"/>
</dbReference>
<dbReference type="Pfam" id="PF13952">
    <property type="entry name" value="DUF4216"/>
    <property type="match status" value="1"/>
</dbReference>
<dbReference type="PANTHER" id="PTHR48258">
    <property type="entry name" value="DUF4218 DOMAIN-CONTAINING PROTEIN-RELATED"/>
    <property type="match status" value="1"/>
</dbReference>
<dbReference type="RefSeq" id="XP_056860020.1">
    <property type="nucleotide sequence ID" value="XM_057004040.1"/>
</dbReference>
<dbReference type="Pfam" id="PF03004">
    <property type="entry name" value="Transposase_24"/>
    <property type="match status" value="1"/>
</dbReference>
<dbReference type="KEGG" id="rsz:130508499"/>
<gene>
    <name evidence="5" type="primary">LOC130508499</name>
</gene>
<feature type="domain" description="DUF4216" evidence="2">
    <location>
        <begin position="410"/>
        <end position="483"/>
    </location>
</feature>
<evidence type="ECO:0000313" key="4">
    <source>
        <dbReference type="Proteomes" id="UP000504610"/>
    </source>
</evidence>
<evidence type="ECO:0000256" key="1">
    <source>
        <dbReference type="SAM" id="MobiDB-lite"/>
    </source>
</evidence>
<dbReference type="OrthoDB" id="1109694at2759"/>
<feature type="compositionally biased region" description="Polar residues" evidence="1">
    <location>
        <begin position="689"/>
        <end position="698"/>
    </location>
</feature>
<dbReference type="PANTHER" id="PTHR48258:SF4">
    <property type="entry name" value="DUF4216 DOMAIN-CONTAINING PROTEIN"/>
    <property type="match status" value="1"/>
</dbReference>
<evidence type="ECO:0000259" key="2">
    <source>
        <dbReference type="Pfam" id="PF13952"/>
    </source>
</evidence>
<reference evidence="5" key="2">
    <citation type="submission" date="2025-08" db="UniProtKB">
        <authorList>
            <consortium name="RefSeq"/>
        </authorList>
    </citation>
    <scope>IDENTIFICATION</scope>
    <source>
        <tissue evidence="5">Leaf</tissue>
    </source>
</reference>
<feature type="region of interest" description="Disordered" evidence="1">
    <location>
        <begin position="686"/>
        <end position="708"/>
    </location>
</feature>
<dbReference type="AlphaFoldDB" id="A0A9W3D837"/>
<feature type="region of interest" description="Disordered" evidence="1">
    <location>
        <begin position="487"/>
        <end position="548"/>
    </location>
</feature>
<proteinExistence type="predicted"/>
<feature type="compositionally biased region" description="Low complexity" evidence="1">
    <location>
        <begin position="512"/>
        <end position="526"/>
    </location>
</feature>
<dbReference type="Pfam" id="PF13960">
    <property type="entry name" value="DUF4218"/>
    <property type="match status" value="1"/>
</dbReference>
<reference evidence="4" key="1">
    <citation type="journal article" date="2019" name="Database">
        <title>The radish genome database (RadishGD): an integrated information resource for radish genomics.</title>
        <authorList>
            <person name="Yu H.J."/>
            <person name="Baek S."/>
            <person name="Lee Y.J."/>
            <person name="Cho A."/>
            <person name="Mun J.H."/>
        </authorList>
    </citation>
    <scope>NUCLEOTIDE SEQUENCE [LARGE SCALE GENOMIC DNA]</scope>
    <source>
        <strain evidence="4">cv. WK10039</strain>
    </source>
</reference>
<feature type="domain" description="DUF4218" evidence="3">
    <location>
        <begin position="135"/>
        <end position="248"/>
    </location>
</feature>
<dbReference type="Proteomes" id="UP000504610">
    <property type="component" value="Chromosome 2"/>
</dbReference>
<name>A0A9W3D837_RAPSA</name>
<feature type="compositionally biased region" description="Pro residues" evidence="1">
    <location>
        <begin position="527"/>
        <end position="546"/>
    </location>
</feature>
<sequence>MHIEKNFFDNLMNTILNVQGKTKDNLKSRLDLVDICDRSELHVDGNGRAPFPIYRLDAEGKNAFFDWISNDVEFPDGYASNLRNCIDRKEGKFIGLKSHDCHVLMQRLLPFAFKELLPRNVHEAIAGISAFFRDLCARSVTLEGIENLKTNIAMIQCNLEKIFPPSFFDVMEHLVIHLARELELGGPVQYRWMYLYERYMFHLKKMVKNLSRVEGSIVAQMINEEISNFAEYYFPAEVQTKNRRPARHDDRGERATYHVTVPDIFTDVGRLSGKSKDRRLTEQERSHLQTYLLTNCEDVLQYERIFMAEKRFEYRYATEAELEEMKQREFAGWMFTYVSAGLARGETFDDWIREMVVGPNYVVKSYPRFCTRGYAFTTEKTKRSRTTYDAGVCSASGDDVYYGHIHEILEIKYLGLLGLRCTVFYCDWHDITPDRGVRTDAFGVTSVNSRRKLQYYDPFILASQADQVCYIKYPRIRNRDDPWVTVTRLNPREEHTHSRQRRGRGGSGSGSISGSASPYSSYQTSPSPFPSHSPPAPGVAPTPAPAHAPAHPALLRVAEFVRQPGRDHLPYLTQYPRGQGQTWFDRSGNGISGWINSMMYSSLDNGHPTFTDFPLEKQHMWFQQFAQQFNWNADDTLFIYYHFVHKVMDNYGKQMHSWKKKWEINKVPKGMDPTVWRELSEHWSKNEVRATSSTNSTNRKSDRKGKGMYVHNLGAQSLASLGDRLAQENEGEPVDHLRLIKTAYTNKKTGEIDDGVVRDVVTLIDSQMEQEVSQLQTEDDDSTGSTGLPRVRINQIVEASVPKKKGRLFGLARRSPSVPSASAPPPSYVDQEVLLSQMRDKDARISALESMVASQEAGWEAQRKLNEQMMAMMRSMNPNANVDFPNMPDPDFQTP</sequence>
<evidence type="ECO:0000313" key="5">
    <source>
        <dbReference type="RefSeq" id="XP_056860020.1"/>
    </source>
</evidence>